<reference evidence="2" key="1">
    <citation type="journal article" date="2017" name="Nature">
        <title>The sunflower genome provides insights into oil metabolism, flowering and Asterid evolution.</title>
        <authorList>
            <person name="Badouin H."/>
            <person name="Gouzy J."/>
            <person name="Grassa C.J."/>
            <person name="Murat F."/>
            <person name="Staton S.E."/>
            <person name="Cottret L."/>
            <person name="Lelandais-Briere C."/>
            <person name="Owens G.L."/>
            <person name="Carrere S."/>
            <person name="Mayjonade B."/>
            <person name="Legrand L."/>
            <person name="Gill N."/>
            <person name="Kane N.C."/>
            <person name="Bowers J.E."/>
            <person name="Hubner S."/>
            <person name="Bellec A."/>
            <person name="Berard A."/>
            <person name="Berges H."/>
            <person name="Blanchet N."/>
            <person name="Boniface M.C."/>
            <person name="Brunel D."/>
            <person name="Catrice O."/>
            <person name="Chaidir N."/>
            <person name="Claudel C."/>
            <person name="Donnadieu C."/>
            <person name="Faraut T."/>
            <person name="Fievet G."/>
            <person name="Helmstetter N."/>
            <person name="King M."/>
            <person name="Knapp S.J."/>
            <person name="Lai Z."/>
            <person name="Le Paslier M.C."/>
            <person name="Lippi Y."/>
            <person name="Lorenzon L."/>
            <person name="Mandel J.R."/>
            <person name="Marage G."/>
            <person name="Marchand G."/>
            <person name="Marquand E."/>
            <person name="Bret-Mestries E."/>
            <person name="Morien E."/>
            <person name="Nambeesan S."/>
            <person name="Nguyen T."/>
            <person name="Pegot-Espagnet P."/>
            <person name="Pouilly N."/>
            <person name="Raftis F."/>
            <person name="Sallet E."/>
            <person name="Schiex T."/>
            <person name="Thomas J."/>
            <person name="Vandecasteele C."/>
            <person name="Vares D."/>
            <person name="Vear F."/>
            <person name="Vautrin S."/>
            <person name="Crespi M."/>
            <person name="Mangin B."/>
            <person name="Burke J.M."/>
            <person name="Salse J."/>
            <person name="Munos S."/>
            <person name="Vincourt P."/>
            <person name="Rieseberg L.H."/>
            <person name="Langlade N.B."/>
        </authorList>
    </citation>
    <scope>NUCLEOTIDE SEQUENCE [LARGE SCALE GENOMIC DNA]</scope>
    <source>
        <strain evidence="2">cv. SF193</strain>
    </source>
</reference>
<dbReference type="Proteomes" id="UP000215914">
    <property type="component" value="Chromosome 15"/>
</dbReference>
<protein>
    <submittedName>
        <fullName evidence="1">Uncharacterized protein</fullName>
    </submittedName>
</protein>
<sequence>MEVFYFMTLETEDGSSPTPFENLLSPNKTRHSDYVQGRQLVAITAPTFVIGTISESLRSSTEHLKSSFPNSPLKRTIIYNYITMPAYGCSIEKSYDHNAEPEAADLLMEGCMLMKSFDFHHTEPPPNDYVAEVSPSNLSMRVGQSIRDTFARFPF</sequence>
<evidence type="ECO:0000313" key="2">
    <source>
        <dbReference type="Proteomes" id="UP000215914"/>
    </source>
</evidence>
<gene>
    <name evidence="1" type="ORF">HannXRQ_Chr15g0483851</name>
</gene>
<proteinExistence type="predicted"/>
<accession>A0A251S9J2</accession>
<keyword evidence="2" id="KW-1185">Reference proteome</keyword>
<dbReference type="AlphaFoldDB" id="A0A251S9J2"/>
<organism evidence="1 2">
    <name type="scientific">Helianthus annuus</name>
    <name type="common">Common sunflower</name>
    <dbReference type="NCBI Taxonomy" id="4232"/>
    <lineage>
        <taxon>Eukaryota</taxon>
        <taxon>Viridiplantae</taxon>
        <taxon>Streptophyta</taxon>
        <taxon>Embryophyta</taxon>
        <taxon>Tracheophyta</taxon>
        <taxon>Spermatophyta</taxon>
        <taxon>Magnoliopsida</taxon>
        <taxon>eudicotyledons</taxon>
        <taxon>Gunneridae</taxon>
        <taxon>Pentapetalae</taxon>
        <taxon>asterids</taxon>
        <taxon>campanulids</taxon>
        <taxon>Asterales</taxon>
        <taxon>Asteraceae</taxon>
        <taxon>Asteroideae</taxon>
        <taxon>Heliantheae alliance</taxon>
        <taxon>Heliantheae</taxon>
        <taxon>Helianthus</taxon>
    </lineage>
</organism>
<dbReference type="InParanoid" id="A0A251S9J2"/>
<evidence type="ECO:0000313" key="1">
    <source>
        <dbReference type="EMBL" id="OTF95504.1"/>
    </source>
</evidence>
<name>A0A251S9J2_HELAN</name>
<dbReference type="EMBL" id="CM007904">
    <property type="protein sequence ID" value="OTF95504.1"/>
    <property type="molecule type" value="Genomic_DNA"/>
</dbReference>